<evidence type="ECO:0000313" key="5">
    <source>
        <dbReference type="EMBL" id="MDV0441147.1"/>
    </source>
</evidence>
<dbReference type="Proteomes" id="UP001273136">
    <property type="component" value="Unassembled WGS sequence"/>
</dbReference>
<keyword evidence="2 5" id="KW-0436">Ligase</keyword>
<evidence type="ECO:0000259" key="4">
    <source>
        <dbReference type="Pfam" id="PF13193"/>
    </source>
</evidence>
<dbReference type="EMBL" id="JAWDKA010000001">
    <property type="protein sequence ID" value="MDV0441147.1"/>
    <property type="molecule type" value="Genomic_DNA"/>
</dbReference>
<evidence type="ECO:0000256" key="2">
    <source>
        <dbReference type="ARBA" id="ARBA00022598"/>
    </source>
</evidence>
<dbReference type="InterPro" id="IPR042099">
    <property type="entry name" value="ANL_N_sf"/>
</dbReference>
<protein>
    <submittedName>
        <fullName evidence="5">Long-chain-fatty-acid--CoA ligase</fullName>
        <ecNumber evidence="5">6.2.1.3</ecNumber>
    </submittedName>
</protein>
<dbReference type="AlphaFoldDB" id="A0AAE4MBY0"/>
<evidence type="ECO:0000313" key="6">
    <source>
        <dbReference type="Proteomes" id="UP001273136"/>
    </source>
</evidence>
<name>A0AAE4MBY0_9EURY</name>
<dbReference type="PROSITE" id="PS00455">
    <property type="entry name" value="AMP_BINDING"/>
    <property type="match status" value="1"/>
</dbReference>
<dbReference type="PANTHER" id="PTHR24096">
    <property type="entry name" value="LONG-CHAIN-FATTY-ACID--COA LIGASE"/>
    <property type="match status" value="1"/>
</dbReference>
<evidence type="ECO:0000256" key="1">
    <source>
        <dbReference type="ARBA" id="ARBA00006432"/>
    </source>
</evidence>
<sequence>MMLNITTFLDANACRLAKPVFYCPERNTSYTSSEVLGISSEIARTLKSLGVDKGDRVLLYLNSSPEYLFSYLAVWRVGAVAVPTNRVYTATELSYMIKDAGANVFITDPDGAEIAKDLGVRIFVPENIESFRTAPVLPPEPTESDDLCQLQYTSGTTGKPKGAMLTHGNWLTAVHNECDVLTLKQDDVYLGIYPMGHVGLSWGVAAMRAGALYIMMERYDPDSYLALCKKHQVTVLSGMPPVIHFLEGAPAGTEEMLATAREIISGGGPLHHETWKNFHYRYNIPVINAYGLSETVVIGTGTVIRPEDYASADRFQSVGHPVCFSEVKIVDEADASKTMPPETPGEIALRGPAVAKGYWGLPEETARAFLPDGWFLTGDIGYLDKDQRLCLTDRKKDMIVMSGWKIYPTEVEETLLQYQEVAEIAVFGIPHPHRGEVPAAAVVWRAGRDGSDNEAGLLAFAKEHLAGYKVPRKIYTVDALPRVNGWKLLRRELREKFS</sequence>
<comment type="caution">
    <text evidence="5">The sequence shown here is derived from an EMBL/GenBank/DDBJ whole genome shotgun (WGS) entry which is preliminary data.</text>
</comment>
<dbReference type="InterPro" id="IPR045851">
    <property type="entry name" value="AMP-bd_C_sf"/>
</dbReference>
<organism evidence="5 6">
    <name type="scientific">Methanorbis furvi</name>
    <dbReference type="NCBI Taxonomy" id="3028299"/>
    <lineage>
        <taxon>Archaea</taxon>
        <taxon>Methanobacteriati</taxon>
        <taxon>Methanobacteriota</taxon>
        <taxon>Stenosarchaea group</taxon>
        <taxon>Methanomicrobia</taxon>
        <taxon>Methanomicrobiales</taxon>
        <taxon>Methanocorpusculaceae</taxon>
        <taxon>Methanorbis</taxon>
    </lineage>
</organism>
<feature type="domain" description="AMP-binding enzyme C-terminal" evidence="4">
    <location>
        <begin position="410"/>
        <end position="482"/>
    </location>
</feature>
<gene>
    <name evidence="5" type="primary">lcfB_1</name>
    <name evidence="5" type="ORF">McpAg1_03260</name>
</gene>
<dbReference type="RefSeq" id="WP_338093538.1">
    <property type="nucleotide sequence ID" value="NZ_JAWDKA010000001.1"/>
</dbReference>
<dbReference type="Pfam" id="PF13193">
    <property type="entry name" value="AMP-binding_C"/>
    <property type="match status" value="1"/>
</dbReference>
<dbReference type="GO" id="GO:0004467">
    <property type="term" value="F:long-chain fatty acid-CoA ligase activity"/>
    <property type="evidence" value="ECO:0007669"/>
    <property type="project" value="UniProtKB-EC"/>
</dbReference>
<dbReference type="PANTHER" id="PTHR24096:SF149">
    <property type="entry name" value="AMP-BINDING DOMAIN-CONTAINING PROTEIN-RELATED"/>
    <property type="match status" value="1"/>
</dbReference>
<comment type="similarity">
    <text evidence="1">Belongs to the ATP-dependent AMP-binding enzyme family.</text>
</comment>
<dbReference type="Pfam" id="PF00501">
    <property type="entry name" value="AMP-binding"/>
    <property type="match status" value="1"/>
</dbReference>
<keyword evidence="6" id="KW-1185">Reference proteome</keyword>
<dbReference type="EC" id="6.2.1.3" evidence="5"/>
<reference evidence="5" key="1">
    <citation type="submission" date="2023-06" db="EMBL/GenBank/DDBJ databases">
        <title>Genome sequence of Methancorpusculaceae sp. Ag1.</title>
        <authorList>
            <person name="Protasov E."/>
            <person name="Platt K."/>
            <person name="Poehlein A."/>
            <person name="Daniel R."/>
            <person name="Brune A."/>
        </authorList>
    </citation>
    <scope>NUCLEOTIDE SEQUENCE</scope>
    <source>
        <strain evidence="5">Ag1</strain>
    </source>
</reference>
<dbReference type="InterPro" id="IPR000873">
    <property type="entry name" value="AMP-dep_synth/lig_dom"/>
</dbReference>
<proteinExistence type="inferred from homology"/>
<accession>A0AAE4MBY0</accession>
<dbReference type="SUPFAM" id="SSF56801">
    <property type="entry name" value="Acetyl-CoA synthetase-like"/>
    <property type="match status" value="1"/>
</dbReference>
<dbReference type="Gene3D" id="3.40.50.12780">
    <property type="entry name" value="N-terminal domain of ligase-like"/>
    <property type="match status" value="1"/>
</dbReference>
<feature type="domain" description="AMP-dependent synthetase/ligase" evidence="3">
    <location>
        <begin position="18"/>
        <end position="359"/>
    </location>
</feature>
<dbReference type="InterPro" id="IPR020845">
    <property type="entry name" value="AMP-binding_CS"/>
</dbReference>
<dbReference type="Gene3D" id="3.30.300.30">
    <property type="match status" value="1"/>
</dbReference>
<dbReference type="InterPro" id="IPR025110">
    <property type="entry name" value="AMP-bd_C"/>
</dbReference>
<evidence type="ECO:0000259" key="3">
    <source>
        <dbReference type="Pfam" id="PF00501"/>
    </source>
</evidence>